<dbReference type="RefSeq" id="XP_013424119.1">
    <property type="nucleotide sequence ID" value="XM_013568665.1"/>
</dbReference>
<accession>A0A074WE74</accession>
<dbReference type="Proteomes" id="UP000027730">
    <property type="component" value="Unassembled WGS sequence"/>
</dbReference>
<dbReference type="GeneID" id="25414096"/>
<name>A0A074WE74_9PEZI</name>
<keyword evidence="2" id="KW-1185">Reference proteome</keyword>
<evidence type="ECO:0000313" key="1">
    <source>
        <dbReference type="EMBL" id="KEQ69859.1"/>
    </source>
</evidence>
<protein>
    <submittedName>
        <fullName evidence="1">Uncharacterized protein</fullName>
    </submittedName>
</protein>
<gene>
    <name evidence="1" type="ORF">M436DRAFT_66718</name>
</gene>
<dbReference type="AlphaFoldDB" id="A0A074WE74"/>
<reference evidence="1 2" key="1">
    <citation type="journal article" date="2014" name="BMC Genomics">
        <title>Genome sequencing of four Aureobasidium pullulans varieties: biotechnological potential, stress tolerance, and description of new species.</title>
        <authorList>
            <person name="Gostin Ar C."/>
            <person name="Ohm R.A."/>
            <person name="Kogej T."/>
            <person name="Sonjak S."/>
            <person name="Turk M."/>
            <person name="Zajc J."/>
            <person name="Zalar P."/>
            <person name="Grube M."/>
            <person name="Sun H."/>
            <person name="Han J."/>
            <person name="Sharma A."/>
            <person name="Chiniquy J."/>
            <person name="Ngan C.Y."/>
            <person name="Lipzen A."/>
            <person name="Barry K."/>
            <person name="Grigoriev I.V."/>
            <person name="Gunde-Cimerman N."/>
        </authorList>
    </citation>
    <scope>NUCLEOTIDE SEQUENCE [LARGE SCALE GENOMIC DNA]</scope>
    <source>
        <strain evidence="1 2">CBS 147.97</strain>
    </source>
</reference>
<organism evidence="1 2">
    <name type="scientific">Aureobasidium namibiae CBS 147.97</name>
    <dbReference type="NCBI Taxonomy" id="1043004"/>
    <lineage>
        <taxon>Eukaryota</taxon>
        <taxon>Fungi</taxon>
        <taxon>Dikarya</taxon>
        <taxon>Ascomycota</taxon>
        <taxon>Pezizomycotina</taxon>
        <taxon>Dothideomycetes</taxon>
        <taxon>Dothideomycetidae</taxon>
        <taxon>Dothideales</taxon>
        <taxon>Saccotheciaceae</taxon>
        <taxon>Aureobasidium</taxon>
    </lineage>
</organism>
<dbReference type="HOGENOM" id="CLU_1635044_0_0_1"/>
<sequence>MSAANGNRTQLPMSTTDHIWESTMIDQLARTLSYCMIRFDMSVVEGEMSLRQRRRQHLIFAVRKRDGLRAPLATADIPSGSNFVSSLSANLNGQTYIIAFVDAIPMKPIRTMLICERYAYASILFTETTPALTSSIVTDRFFESAICLSMDPENDASLCVDG</sequence>
<proteinExistence type="predicted"/>
<dbReference type="EMBL" id="KL584719">
    <property type="protein sequence ID" value="KEQ69859.1"/>
    <property type="molecule type" value="Genomic_DNA"/>
</dbReference>
<evidence type="ECO:0000313" key="2">
    <source>
        <dbReference type="Proteomes" id="UP000027730"/>
    </source>
</evidence>